<keyword evidence="6" id="KW-1185">Reference proteome</keyword>
<dbReference type="PROSITE" id="PS50887">
    <property type="entry name" value="GGDEF"/>
    <property type="match status" value="1"/>
</dbReference>
<evidence type="ECO:0000313" key="5">
    <source>
        <dbReference type="EMBL" id="ODB97575.1"/>
    </source>
</evidence>
<organism evidence="5 6">
    <name type="scientific">Candidatus Thiodiazotropha endoloripes</name>
    <dbReference type="NCBI Taxonomy" id="1818881"/>
    <lineage>
        <taxon>Bacteria</taxon>
        <taxon>Pseudomonadati</taxon>
        <taxon>Pseudomonadota</taxon>
        <taxon>Gammaproteobacteria</taxon>
        <taxon>Chromatiales</taxon>
        <taxon>Sedimenticolaceae</taxon>
        <taxon>Candidatus Thiodiazotropha</taxon>
    </lineage>
</organism>
<dbReference type="GO" id="GO:0052621">
    <property type="term" value="F:diguanylate cyclase activity"/>
    <property type="evidence" value="ECO:0007669"/>
    <property type="project" value="UniProtKB-EC"/>
</dbReference>
<dbReference type="AlphaFoldDB" id="A0A1E2USS7"/>
<gene>
    <name evidence="5" type="ORF">A3196_12895</name>
</gene>
<keyword evidence="3" id="KW-0175">Coiled coil</keyword>
<protein>
    <recommendedName>
        <fullName evidence="2">diguanylate cyclase</fullName>
        <ecNumber evidence="2">2.7.7.65</ecNumber>
    </recommendedName>
</protein>
<dbReference type="NCBIfam" id="TIGR00254">
    <property type="entry name" value="GGDEF"/>
    <property type="match status" value="1"/>
</dbReference>
<feature type="coiled-coil region" evidence="3">
    <location>
        <begin position="151"/>
        <end position="178"/>
    </location>
</feature>
<evidence type="ECO:0000256" key="2">
    <source>
        <dbReference type="ARBA" id="ARBA00012528"/>
    </source>
</evidence>
<dbReference type="GO" id="GO:1902201">
    <property type="term" value="P:negative regulation of bacterial-type flagellum-dependent cell motility"/>
    <property type="evidence" value="ECO:0007669"/>
    <property type="project" value="TreeGrafter"/>
</dbReference>
<dbReference type="Gene3D" id="3.30.70.270">
    <property type="match status" value="1"/>
</dbReference>
<dbReference type="OrthoDB" id="9812260at2"/>
<comment type="caution">
    <text evidence="5">The sequence shown here is derived from an EMBL/GenBank/DDBJ whole genome shotgun (WGS) entry which is preliminary data.</text>
</comment>
<dbReference type="InterPro" id="IPR000160">
    <property type="entry name" value="GGDEF_dom"/>
</dbReference>
<proteinExistence type="predicted"/>
<dbReference type="GO" id="GO:0005886">
    <property type="term" value="C:plasma membrane"/>
    <property type="evidence" value="ECO:0007669"/>
    <property type="project" value="TreeGrafter"/>
</dbReference>
<name>A0A1E2USS7_9GAMM</name>
<evidence type="ECO:0000256" key="3">
    <source>
        <dbReference type="SAM" id="Coils"/>
    </source>
</evidence>
<dbReference type="GO" id="GO:0043709">
    <property type="term" value="P:cell adhesion involved in single-species biofilm formation"/>
    <property type="evidence" value="ECO:0007669"/>
    <property type="project" value="TreeGrafter"/>
</dbReference>
<comment type="cofactor">
    <cofactor evidence="1">
        <name>Mg(2+)</name>
        <dbReference type="ChEBI" id="CHEBI:18420"/>
    </cofactor>
</comment>
<dbReference type="EMBL" id="LVJZ01000003">
    <property type="protein sequence ID" value="ODB97575.1"/>
    <property type="molecule type" value="Genomic_DNA"/>
</dbReference>
<accession>A0A1E2USS7</accession>
<dbReference type="RefSeq" id="WP_069005682.1">
    <property type="nucleotide sequence ID" value="NZ_LVJW01000003.1"/>
</dbReference>
<dbReference type="PANTHER" id="PTHR45138:SF2">
    <property type="entry name" value="DIGUANYLATE CYCLASE VDCA"/>
    <property type="match status" value="1"/>
</dbReference>
<dbReference type="PANTHER" id="PTHR45138">
    <property type="entry name" value="REGULATORY COMPONENTS OF SENSORY TRANSDUCTION SYSTEM"/>
    <property type="match status" value="1"/>
</dbReference>
<dbReference type="SMART" id="SM00267">
    <property type="entry name" value="GGDEF"/>
    <property type="match status" value="1"/>
</dbReference>
<dbReference type="Pfam" id="PF00990">
    <property type="entry name" value="GGDEF"/>
    <property type="match status" value="1"/>
</dbReference>
<dbReference type="FunFam" id="3.30.70.270:FF:000001">
    <property type="entry name" value="Diguanylate cyclase domain protein"/>
    <property type="match status" value="1"/>
</dbReference>
<sequence>MNTIPYREDDYTKASEYLRLVIAFLSKQTVPPSPLNFRIGYDYVTGRNQKLKASIDALLEAEPVLSTELLWEAYREFFIQDDAALENIRQELQNIIVNIQSEFENSGGNLTSYVNKLSHFSTILNSPISPEAMSIEVQKVIDDTRTMEQSQQKMEAQMSNVLSEVESLRKELQQVKEESLTDPLTGLSNRRAFDAEIEHHMVLAQEQKIPLSIMLIDIDHFKIFNDTYGHLVGDKVLRFLSATLKHCLKEKGIASRFGGEEFAVILPQTRLSDADAIAEQIRQSIASIELKDRVNSENYGNVTVSIGIAQCDMNERSDQLIQRVDEALYRAKGQGRNRVEKAA</sequence>
<dbReference type="STRING" id="1818881.A3196_12895"/>
<dbReference type="CDD" id="cd01949">
    <property type="entry name" value="GGDEF"/>
    <property type="match status" value="1"/>
</dbReference>
<feature type="domain" description="GGDEF" evidence="4">
    <location>
        <begin position="209"/>
        <end position="343"/>
    </location>
</feature>
<dbReference type="Proteomes" id="UP000094849">
    <property type="component" value="Unassembled WGS sequence"/>
</dbReference>
<evidence type="ECO:0000313" key="6">
    <source>
        <dbReference type="Proteomes" id="UP000094849"/>
    </source>
</evidence>
<dbReference type="InterPro" id="IPR029787">
    <property type="entry name" value="Nucleotide_cyclase"/>
</dbReference>
<evidence type="ECO:0000256" key="1">
    <source>
        <dbReference type="ARBA" id="ARBA00001946"/>
    </source>
</evidence>
<dbReference type="EC" id="2.7.7.65" evidence="2"/>
<dbReference type="InterPro" id="IPR043128">
    <property type="entry name" value="Rev_trsase/Diguanyl_cyclase"/>
</dbReference>
<evidence type="ECO:0000259" key="4">
    <source>
        <dbReference type="PROSITE" id="PS50887"/>
    </source>
</evidence>
<dbReference type="InterPro" id="IPR050469">
    <property type="entry name" value="Diguanylate_Cyclase"/>
</dbReference>
<dbReference type="SUPFAM" id="SSF55073">
    <property type="entry name" value="Nucleotide cyclase"/>
    <property type="match status" value="1"/>
</dbReference>
<reference evidence="5 6" key="1">
    <citation type="submission" date="2016-03" db="EMBL/GenBank/DDBJ databases">
        <title>Chemosynthetic sulphur-oxidizing symbionts of marine invertebrate animals are capable of nitrogen fixation.</title>
        <authorList>
            <person name="Petersen J.M."/>
            <person name="Kemper A."/>
            <person name="Gruber-Vodicka H."/>
            <person name="Cardini U."/>
            <person name="Geest Mvander."/>
            <person name="Kleiner M."/>
            <person name="Bulgheresi S."/>
            <person name="Fussmann M."/>
            <person name="Herbold C."/>
            <person name="Seah B.K.B."/>
            <person name="Antony C.Paul."/>
            <person name="Liu D."/>
            <person name="Belitz A."/>
            <person name="Weber M."/>
        </authorList>
    </citation>
    <scope>NUCLEOTIDE SEQUENCE [LARGE SCALE GENOMIC DNA]</scope>
    <source>
        <strain evidence="5">G_D</strain>
    </source>
</reference>